<accession>F2L5T9</accession>
<evidence type="ECO:0000256" key="4">
    <source>
        <dbReference type="ARBA" id="ARBA00023136"/>
    </source>
</evidence>
<dbReference type="eggNOG" id="arCOG01546">
    <property type="taxonomic scope" value="Archaea"/>
</dbReference>
<dbReference type="Proteomes" id="UP000008138">
    <property type="component" value="Chromosome"/>
</dbReference>
<dbReference type="OrthoDB" id="15253at2157"/>
<feature type="transmembrane region" description="Helical" evidence="5">
    <location>
        <begin position="318"/>
        <end position="336"/>
    </location>
</feature>
<gene>
    <name evidence="6" type="ordered locus">TUZN_2180</name>
</gene>
<dbReference type="GO" id="GO:0016020">
    <property type="term" value="C:membrane"/>
    <property type="evidence" value="ECO:0007669"/>
    <property type="project" value="UniProtKB-SubCell"/>
</dbReference>
<feature type="transmembrane region" description="Helical" evidence="5">
    <location>
        <begin position="234"/>
        <end position="263"/>
    </location>
</feature>
<dbReference type="HOGENOM" id="CLU_015134_0_2_2"/>
<dbReference type="STRING" id="999630.TUZN_2180"/>
<feature type="transmembrane region" description="Helical" evidence="5">
    <location>
        <begin position="114"/>
        <end position="140"/>
    </location>
</feature>
<dbReference type="PANTHER" id="PTHR11432">
    <property type="entry name" value="NADH DEHYDROGENASE SUBUNIT 1"/>
    <property type="match status" value="1"/>
</dbReference>
<feature type="transmembrane region" description="Helical" evidence="5">
    <location>
        <begin position="192"/>
        <end position="214"/>
    </location>
</feature>
<keyword evidence="3 5" id="KW-1133">Transmembrane helix</keyword>
<evidence type="ECO:0000256" key="5">
    <source>
        <dbReference type="SAM" id="Phobius"/>
    </source>
</evidence>
<dbReference type="InterPro" id="IPR001694">
    <property type="entry name" value="NADH_UbQ_OxRdtase_su1/FPO"/>
</dbReference>
<organism evidence="6 7">
    <name type="scientific">Thermoproteus uzoniensis (strain 768-20)</name>
    <dbReference type="NCBI Taxonomy" id="999630"/>
    <lineage>
        <taxon>Archaea</taxon>
        <taxon>Thermoproteota</taxon>
        <taxon>Thermoprotei</taxon>
        <taxon>Thermoproteales</taxon>
        <taxon>Thermoproteaceae</taxon>
        <taxon>Thermoproteus</taxon>
    </lineage>
</organism>
<dbReference type="EMBL" id="CP002590">
    <property type="protein sequence ID" value="AEA13635.1"/>
    <property type="molecule type" value="Genomic_DNA"/>
</dbReference>
<comment type="subcellular location">
    <subcellularLocation>
        <location evidence="1">Membrane</location>
        <topology evidence="1">Multi-pass membrane protein</topology>
    </subcellularLocation>
</comment>
<dbReference type="Pfam" id="PF00146">
    <property type="entry name" value="NADHdh"/>
    <property type="match status" value="1"/>
</dbReference>
<feature type="transmembrane region" description="Helical" evidence="5">
    <location>
        <begin position="81"/>
        <end position="102"/>
    </location>
</feature>
<keyword evidence="7" id="KW-1185">Reference proteome</keyword>
<keyword evidence="2 5" id="KW-0812">Transmembrane</keyword>
<evidence type="ECO:0000256" key="3">
    <source>
        <dbReference type="ARBA" id="ARBA00022989"/>
    </source>
</evidence>
<dbReference type="KEGG" id="tuz:TUZN_2180"/>
<feature type="transmembrane region" description="Helical" evidence="5">
    <location>
        <begin position="12"/>
        <end position="32"/>
    </location>
</feature>
<protein>
    <submittedName>
        <fullName evidence="6">NADH-quinone oxidoreductase, subunit H</fullName>
    </submittedName>
</protein>
<keyword evidence="4 5" id="KW-0472">Membrane</keyword>
<name>F2L5T9_THEU7</name>
<dbReference type="PANTHER" id="PTHR11432:SF3">
    <property type="entry name" value="NADH-UBIQUINONE OXIDOREDUCTASE CHAIN 1"/>
    <property type="match status" value="1"/>
</dbReference>
<evidence type="ECO:0000256" key="2">
    <source>
        <dbReference type="ARBA" id="ARBA00022692"/>
    </source>
</evidence>
<dbReference type="RefSeq" id="WP_013680970.1">
    <property type="nucleotide sequence ID" value="NC_015315.1"/>
</dbReference>
<evidence type="ECO:0000313" key="7">
    <source>
        <dbReference type="Proteomes" id="UP000008138"/>
    </source>
</evidence>
<dbReference type="AlphaFoldDB" id="F2L5T9"/>
<reference key="2">
    <citation type="submission" date="2011-03" db="EMBL/GenBank/DDBJ databases">
        <title>Complete genome sequence of the thermoacidophilic crenarchaeon Thermoproteus uzoniensis 768-20.</title>
        <authorList>
            <person name="Mardanov A.V."/>
            <person name="Gumerov V.M."/>
            <person name="Beletsky A.V."/>
            <person name="Prokofeva M.I."/>
            <person name="Bonch-Osmolovskaya E.A."/>
            <person name="Ravin N.V."/>
            <person name="Skryabin K.G."/>
        </authorList>
    </citation>
    <scope>NUCLEOTIDE SEQUENCE</scope>
    <source>
        <strain>768-20</strain>
    </source>
</reference>
<feature type="transmembrane region" description="Helical" evidence="5">
    <location>
        <begin position="152"/>
        <end position="171"/>
    </location>
</feature>
<proteinExistence type="predicted"/>
<reference evidence="6 7" key="1">
    <citation type="journal article" date="2011" name="J. Bacteriol.">
        <title>Complete genome sequence of the thermoacidophilic crenarchaeon Thermoproteus uzoniensis 768-20.</title>
        <authorList>
            <person name="Mardanov A.V."/>
            <person name="Gumerov V.M."/>
            <person name="Beletsky A.V."/>
            <person name="Prokofeva M.I."/>
            <person name="Bonch-Osmolovskaya E.A."/>
            <person name="Ravin N.V."/>
            <person name="Skryabin K.G."/>
        </authorList>
    </citation>
    <scope>NUCLEOTIDE SEQUENCE [LARGE SCALE GENOMIC DNA]</scope>
    <source>
        <strain evidence="6 7">768-20</strain>
    </source>
</reference>
<feature type="transmembrane region" description="Helical" evidence="5">
    <location>
        <begin position="275"/>
        <end position="298"/>
    </location>
</feature>
<evidence type="ECO:0000256" key="1">
    <source>
        <dbReference type="ARBA" id="ARBA00004141"/>
    </source>
</evidence>
<evidence type="ECO:0000313" key="6">
    <source>
        <dbReference type="EMBL" id="AEA13635.1"/>
    </source>
</evidence>
<dbReference type="GO" id="GO:0003954">
    <property type="term" value="F:NADH dehydrogenase activity"/>
    <property type="evidence" value="ECO:0007669"/>
    <property type="project" value="TreeGrafter"/>
</dbReference>
<dbReference type="GO" id="GO:0009060">
    <property type="term" value="P:aerobic respiration"/>
    <property type="evidence" value="ECO:0007669"/>
    <property type="project" value="TreeGrafter"/>
</dbReference>
<dbReference type="GeneID" id="10361688"/>
<sequence length="337" mass="37432">MEIPSWLLSPRLWDFLFDAVVSTIVLLTIVWAERKIAARVQMRVGPFHISPRLGGYFQLIADAVRFVMQEVIITVDSYRVLFVALPPLFVTLALMPSFMVPLSPYLALLSRPSLHYGIVMALAILFYLFIIVVGIGWAVNNRFAYIGAAREALIIAAYEIPLLDAFASMFLTYKTIDPIEIVAKQTYIVGAIYNPLAFIVYIIGVAMATSRFPFEIADYEGDVATGPYSDFSSIFLALTYAGGIYIALFSYSLLGALVFLGGWAPITPGPWPADVWGNLAAAAWVMIKTFALMLFFVFLRSVMPVARLDHTLSFSWRWLLTIALAATAVSAAEYFLL</sequence>